<dbReference type="EMBL" id="AMZH03011114">
    <property type="protein sequence ID" value="RRT53497.1"/>
    <property type="molecule type" value="Genomic_DNA"/>
</dbReference>
<comment type="caution">
    <text evidence="1">The sequence shown here is derived from an EMBL/GenBank/DDBJ whole genome shotgun (WGS) entry which is preliminary data.</text>
</comment>
<dbReference type="Proteomes" id="UP000287651">
    <property type="component" value="Unassembled WGS sequence"/>
</dbReference>
<organism evidence="1 2">
    <name type="scientific">Ensete ventricosum</name>
    <name type="common">Abyssinian banana</name>
    <name type="synonym">Musa ensete</name>
    <dbReference type="NCBI Taxonomy" id="4639"/>
    <lineage>
        <taxon>Eukaryota</taxon>
        <taxon>Viridiplantae</taxon>
        <taxon>Streptophyta</taxon>
        <taxon>Embryophyta</taxon>
        <taxon>Tracheophyta</taxon>
        <taxon>Spermatophyta</taxon>
        <taxon>Magnoliopsida</taxon>
        <taxon>Liliopsida</taxon>
        <taxon>Zingiberales</taxon>
        <taxon>Musaceae</taxon>
        <taxon>Ensete</taxon>
    </lineage>
</organism>
<evidence type="ECO:0008006" key="3">
    <source>
        <dbReference type="Google" id="ProtNLM"/>
    </source>
</evidence>
<dbReference type="AlphaFoldDB" id="A0A426YP50"/>
<evidence type="ECO:0000313" key="2">
    <source>
        <dbReference type="Proteomes" id="UP000287651"/>
    </source>
</evidence>
<sequence>MLQTIIPYIPQLTQQWGLQPQATPLPLPRVVWSPKELPTVHPPDDLTRLHPKLEPAPVGDTIGRCAPTPSASVRSVLDPNTLSSDSTNSLRAQLRLMNQRIDDVRKEVIRSQMALYETSDAIMCRAFLMTLRGTTWIWYNRLKPTSICSFDQLAKEFESNFLTNCNAIPWDEAEGGRAIGAISYPLHNEDQGYS</sequence>
<name>A0A426YP50_ENSVE</name>
<protein>
    <recommendedName>
        <fullName evidence="3">Retrotransposon gag domain-containing protein</fullName>
    </recommendedName>
</protein>
<gene>
    <name evidence="1" type="ORF">B296_00035601</name>
</gene>
<proteinExistence type="predicted"/>
<accession>A0A426YP50</accession>
<evidence type="ECO:0000313" key="1">
    <source>
        <dbReference type="EMBL" id="RRT53497.1"/>
    </source>
</evidence>
<reference evidence="1 2" key="1">
    <citation type="journal article" date="2014" name="Agronomy (Basel)">
        <title>A Draft Genome Sequence for Ensete ventricosum, the Drought-Tolerant Tree Against Hunger.</title>
        <authorList>
            <person name="Harrison J."/>
            <person name="Moore K.A."/>
            <person name="Paszkiewicz K."/>
            <person name="Jones T."/>
            <person name="Grant M."/>
            <person name="Ambacheew D."/>
            <person name="Muzemil S."/>
            <person name="Studholme D.J."/>
        </authorList>
    </citation>
    <scope>NUCLEOTIDE SEQUENCE [LARGE SCALE GENOMIC DNA]</scope>
</reference>